<evidence type="ECO:0000313" key="2">
    <source>
        <dbReference type="Proteomes" id="UP000464452"/>
    </source>
</evidence>
<dbReference type="AlphaFoldDB" id="A0A6P1YG04"/>
<sequence>MNIDILHKHIKRYKEKLDSNPQKYSDELLERNKRKIYYQSWTKEKLLEMSKEEFEEYLSKLWAMLIWGNKKYVIDKIILDNGFDRIKKQLAMLIWGKEDIETRWDKFRKTVKGFGPAMMSELLCQTHPDSFMIWNRKAYIGFRYLEINGLPRYDYQCNGKKYKQLCGIAKDICNELEKIGIKNVDLLTVDYFIWDELQVESNLNQLKKKNSSTDIVIDDIPKEDNKNFIHNEIRDKLADIGKWLGFNTETEVKVADGAIVDTIWEATIGNMGRVIYVFEVQTKGSIDSLLLNLLKSLNNPAVQGVVAVSDEKQLEKIQRQAQLIQGLAGKLKIWNYKEVLDNYEALQKVNESINKLGLVPQGF</sequence>
<gene>
    <name evidence="1" type="ORF">G3A45_05770</name>
</gene>
<accession>A0A6P1YG04</accession>
<organism evidence="1 2">
    <name type="scientific">Caloranaerobacter azorensis</name>
    <dbReference type="NCBI Taxonomy" id="116090"/>
    <lineage>
        <taxon>Bacteria</taxon>
        <taxon>Bacillati</taxon>
        <taxon>Bacillota</taxon>
        <taxon>Tissierellia</taxon>
        <taxon>Tissierellales</taxon>
        <taxon>Thermohalobacteraceae</taxon>
        <taxon>Caloranaerobacter</taxon>
    </lineage>
</organism>
<proteinExistence type="predicted"/>
<evidence type="ECO:0000313" key="1">
    <source>
        <dbReference type="EMBL" id="QIB26846.1"/>
    </source>
</evidence>
<name>A0A6P1YG04_9FIRM</name>
<dbReference type="RefSeq" id="WP_163234810.1">
    <property type="nucleotide sequence ID" value="NZ_CP048617.1"/>
</dbReference>
<reference evidence="1 2" key="1">
    <citation type="submission" date="2020-02" db="EMBL/GenBank/DDBJ databases">
        <title>Thermophilic hydrogen producing bacteria, Caloranaerobacter azorensis.</title>
        <authorList>
            <person name="Baek K."/>
        </authorList>
    </citation>
    <scope>NUCLEOTIDE SEQUENCE [LARGE SCALE GENOMIC DNA]</scope>
    <source>
        <strain evidence="1 2">T3-1</strain>
    </source>
</reference>
<protein>
    <submittedName>
        <fullName evidence="1">Uncharacterized protein</fullName>
    </submittedName>
</protein>
<dbReference type="KEGG" id="cazo:G3A45_05770"/>
<dbReference type="Proteomes" id="UP000464452">
    <property type="component" value="Chromosome"/>
</dbReference>
<dbReference type="EMBL" id="CP048617">
    <property type="protein sequence ID" value="QIB26846.1"/>
    <property type="molecule type" value="Genomic_DNA"/>
</dbReference>